<dbReference type="InterPro" id="IPR029062">
    <property type="entry name" value="Class_I_gatase-like"/>
</dbReference>
<dbReference type="PANTHER" id="PTHR37947:SF1">
    <property type="entry name" value="BLL2462 PROTEIN"/>
    <property type="match status" value="1"/>
</dbReference>
<proteinExistence type="predicted"/>
<feature type="transmembrane region" description="Helical" evidence="1">
    <location>
        <begin position="34"/>
        <end position="53"/>
    </location>
</feature>
<dbReference type="PANTHER" id="PTHR37947">
    <property type="entry name" value="BLL2462 PROTEIN"/>
    <property type="match status" value="1"/>
</dbReference>
<dbReference type="EMBL" id="JAKGBZ010000061">
    <property type="protein sequence ID" value="MCF3948570.1"/>
    <property type="molecule type" value="Genomic_DNA"/>
</dbReference>
<dbReference type="Proteomes" id="UP001521209">
    <property type="component" value="Unassembled WGS sequence"/>
</dbReference>
<comment type="caution">
    <text evidence="2">The sequence shown here is derived from an EMBL/GenBank/DDBJ whole genome shotgun (WGS) entry which is preliminary data.</text>
</comment>
<sequence>MTFDPLIPAWLLAVLATLAAAIAAAGVARRARGAALRALGLLFLVLVLAGPRWRERTTAPLPDIAVIVRDRSSSMAIGDREHLADAAFHHLVHTLPKSTRLVVASVAGNGHDGTPFFAVLRDALSSIPPKRLAGVVAISDGEVTDKPIPLPSNVPVSALIPARGNQTDRALALIDAPHYGLVGHHVVLRFAVSDHGMDDRGMKVPVQISIDGKTVARLQAPADRPVSVKLPVTHEGGSVVTIAAAELPGEVSAVNDQAVFTLTGVRRRLTVLLVAGGPNPGLRTWRLLLKSDPAVRLANFTILRLPSEALAAPVHDMSLIPFPVDQLFNRDLGRFDLIILDQFSNNGLLLPPYLANIAAHVRAGGALLIEAGPEFEGPASLADSPLEPILPALPDGAGTVTGGFTPAFTATGRRHPVTAPLMHAAMAPWYRFESARRVRGVILLRTPGADGGAPLLVLAHEGKGRVAMLLSDQYWLWARGALAHDEAMAGPAEPLLRRTVHWLLGEPALAASRLTAHIAGGRLTVERRSLKGGAPGSAQVTDPSGKSTTLALHRIAPGRFTASIPAGAAGVWRVSAGGMTAYAGAANDDPAEYADLAASDRIFAPLARRSGGRIVWLGRTPKPGWGGLLHRRRARLVTGARDIPLLPALPAAILAFVLIALAWWRER</sequence>
<organism evidence="2 3">
    <name type="scientific">Acidiphilium iwatense</name>
    <dbReference type="NCBI Taxonomy" id="768198"/>
    <lineage>
        <taxon>Bacteria</taxon>
        <taxon>Pseudomonadati</taxon>
        <taxon>Pseudomonadota</taxon>
        <taxon>Alphaproteobacteria</taxon>
        <taxon>Acetobacterales</taxon>
        <taxon>Acidocellaceae</taxon>
        <taxon>Acidiphilium</taxon>
    </lineage>
</organism>
<evidence type="ECO:0008006" key="4">
    <source>
        <dbReference type="Google" id="ProtNLM"/>
    </source>
</evidence>
<evidence type="ECO:0000313" key="2">
    <source>
        <dbReference type="EMBL" id="MCF3948570.1"/>
    </source>
</evidence>
<feature type="transmembrane region" description="Helical" evidence="1">
    <location>
        <begin position="645"/>
        <end position="664"/>
    </location>
</feature>
<keyword evidence="1" id="KW-1133">Transmembrane helix</keyword>
<name>A0ABS9E0N1_9PROT</name>
<keyword evidence="1" id="KW-0472">Membrane</keyword>
<evidence type="ECO:0000256" key="1">
    <source>
        <dbReference type="SAM" id="Phobius"/>
    </source>
</evidence>
<evidence type="ECO:0000313" key="3">
    <source>
        <dbReference type="Proteomes" id="UP001521209"/>
    </source>
</evidence>
<protein>
    <recommendedName>
        <fullName evidence="4">Glutamine amidotransferase domain-containing protein</fullName>
    </recommendedName>
</protein>
<reference evidence="2 3" key="1">
    <citation type="submission" date="2022-01" db="EMBL/GenBank/DDBJ databases">
        <authorList>
            <person name="Won M."/>
            <person name="Kim S.-J."/>
            <person name="Kwon S.-W."/>
        </authorList>
    </citation>
    <scope>NUCLEOTIDE SEQUENCE [LARGE SCALE GENOMIC DNA]</scope>
    <source>
        <strain evidence="2 3">KCTC 23505</strain>
    </source>
</reference>
<dbReference type="Gene3D" id="3.40.50.880">
    <property type="match status" value="1"/>
</dbReference>
<dbReference type="SUPFAM" id="SSF52317">
    <property type="entry name" value="Class I glutamine amidotransferase-like"/>
    <property type="match status" value="1"/>
</dbReference>
<gene>
    <name evidence="2" type="ORF">L2A60_18045</name>
</gene>
<keyword evidence="3" id="KW-1185">Reference proteome</keyword>
<accession>A0ABS9E0N1</accession>
<keyword evidence="1" id="KW-0812">Transmembrane</keyword>
<feature type="transmembrane region" description="Helical" evidence="1">
    <location>
        <begin position="6"/>
        <end position="27"/>
    </location>
</feature>